<dbReference type="SUPFAM" id="SSF117457">
    <property type="entry name" value="FumA C-terminal domain-like"/>
    <property type="match status" value="1"/>
</dbReference>
<dbReference type="NCBIfam" id="TIGR00723">
    <property type="entry name" value="ttdB_fumA_fumB"/>
    <property type="match status" value="1"/>
</dbReference>
<reference evidence="4" key="1">
    <citation type="submission" date="2022-06" db="EMBL/GenBank/DDBJ databases">
        <title>Isolation of gut microbiota from human fecal samples.</title>
        <authorList>
            <person name="Pamer E.G."/>
            <person name="Barat B."/>
            <person name="Waligurski E."/>
            <person name="Medina S."/>
            <person name="Paddock L."/>
            <person name="Mostad J."/>
        </authorList>
    </citation>
    <scope>NUCLEOTIDE SEQUENCE</scope>
    <source>
        <strain evidence="4">DFI.7.96</strain>
    </source>
</reference>
<evidence type="ECO:0000256" key="2">
    <source>
        <dbReference type="ARBA" id="ARBA00023239"/>
    </source>
</evidence>
<keyword evidence="2" id="KW-0456">Lyase</keyword>
<name>A0AAW5K8D3_9FIRM</name>
<dbReference type="PANTHER" id="PTHR43351:SF2">
    <property type="entry name" value="L(+)-TARTRATE DEHYDRATASE SUBUNIT BETA-RELATED"/>
    <property type="match status" value="1"/>
</dbReference>
<organism evidence="4 5">
    <name type="scientific">Bittarella massiliensis</name>
    <name type="common">ex Durand et al. 2017</name>
    <dbReference type="NCBI Taxonomy" id="1720313"/>
    <lineage>
        <taxon>Bacteria</taxon>
        <taxon>Bacillati</taxon>
        <taxon>Bacillota</taxon>
        <taxon>Clostridia</taxon>
        <taxon>Eubacteriales</taxon>
        <taxon>Oscillospiraceae</taxon>
        <taxon>Bittarella (ex Durand et al. 2017)</taxon>
    </lineage>
</organism>
<gene>
    <name evidence="4" type="ORF">NE646_04135</name>
</gene>
<dbReference type="Pfam" id="PF05683">
    <property type="entry name" value="Fumerase_C"/>
    <property type="match status" value="1"/>
</dbReference>
<evidence type="ECO:0000313" key="4">
    <source>
        <dbReference type="EMBL" id="MCQ4948858.1"/>
    </source>
</evidence>
<evidence type="ECO:0000256" key="1">
    <source>
        <dbReference type="ARBA" id="ARBA00008876"/>
    </source>
</evidence>
<sequence>MEKKITTPLTREAARQLRCGESVLISGVIYTARDAAHKRLVELAEKGAPLPFDIENATIYYVGPTPAKEGRPIGSAGPTTSYRMDAYSPTLIALGETGMIGKGKRGPEVIAAMKEHGAVYFGAIGGAGALLARCVKKAEIVAYEDLGAEAVRRLEVEDFPAVVVIDSTGKNLYETGRAEYLAARDGK</sequence>
<dbReference type="RefSeq" id="WP_185915218.1">
    <property type="nucleotide sequence ID" value="NZ_JACMSD010000002.1"/>
</dbReference>
<dbReference type="GO" id="GO:0016836">
    <property type="term" value="F:hydro-lyase activity"/>
    <property type="evidence" value="ECO:0007669"/>
    <property type="project" value="InterPro"/>
</dbReference>
<comment type="caution">
    <text evidence="4">The sequence shown here is derived from an EMBL/GenBank/DDBJ whole genome shotgun (WGS) entry which is preliminary data.</text>
</comment>
<comment type="similarity">
    <text evidence="1">Belongs to the class-I fumarase family.</text>
</comment>
<feature type="domain" description="Fe-S hydro-lyase tartrate dehydratase beta-type catalytic" evidence="3">
    <location>
        <begin position="6"/>
        <end position="175"/>
    </location>
</feature>
<protein>
    <submittedName>
        <fullName evidence="4">Fe-S-containing hydro-lyase</fullName>
    </submittedName>
</protein>
<dbReference type="Proteomes" id="UP001205063">
    <property type="component" value="Unassembled WGS sequence"/>
</dbReference>
<proteinExistence type="inferred from homology"/>
<dbReference type="PANTHER" id="PTHR43351">
    <property type="entry name" value="L(+)-TARTRATE DEHYDRATASE SUBUNIT BETA"/>
    <property type="match status" value="1"/>
</dbReference>
<accession>A0AAW5K8D3</accession>
<dbReference type="NCBIfam" id="NF005310">
    <property type="entry name" value="PRK06842.1"/>
    <property type="match status" value="1"/>
</dbReference>
<dbReference type="Gene3D" id="3.20.130.10">
    <property type="entry name" value="Fe-S hydro-lyase, tartrate dehydratase beta-type, catalytic domain"/>
    <property type="match status" value="1"/>
</dbReference>
<dbReference type="InterPro" id="IPR004647">
    <property type="entry name" value="Fe-S_hydro-lyase_TtdB-typ_cat"/>
</dbReference>
<dbReference type="AlphaFoldDB" id="A0AAW5K8D3"/>
<dbReference type="InterPro" id="IPR036660">
    <property type="entry name" value="Fe-S_hydroAse_TtdB_cat_sf"/>
</dbReference>
<dbReference type="EMBL" id="JANGAB010000002">
    <property type="protein sequence ID" value="MCQ4948858.1"/>
    <property type="molecule type" value="Genomic_DNA"/>
</dbReference>
<evidence type="ECO:0000313" key="5">
    <source>
        <dbReference type="Proteomes" id="UP001205063"/>
    </source>
</evidence>
<evidence type="ECO:0000259" key="3">
    <source>
        <dbReference type="Pfam" id="PF05683"/>
    </source>
</evidence>